<dbReference type="HOGENOM" id="CLU_1334680_0_0_1"/>
<sequence>SYPTTPCSPQSEASDEIYPPNLNPITIQGLITKAMAGEDDQKERKGHIAKPEYFDGNKTKFKAWWRQVLTYLRNNKKDFIMITDDEKIDYVISYLRGPKAEVWSQNYYDQYFKDDTESWEKTWATFETEITDAFQDSNLAAQAQIKIDHLHQGQRPVEEYFQELEILMTQAGYKKEDQYILKTVRTSVNDALVDKVYGQVTVPMTY</sequence>
<gene>
    <name evidence="2" type="ORF">GLOTRDRAFT_23022</name>
</gene>
<dbReference type="eggNOG" id="ENOG502SZCW">
    <property type="taxonomic scope" value="Eukaryota"/>
</dbReference>
<dbReference type="EMBL" id="KB469298">
    <property type="protein sequence ID" value="EPQ57733.1"/>
    <property type="molecule type" value="Genomic_DNA"/>
</dbReference>
<dbReference type="Proteomes" id="UP000030669">
    <property type="component" value="Unassembled WGS sequence"/>
</dbReference>
<dbReference type="RefSeq" id="XP_007862805.1">
    <property type="nucleotide sequence ID" value="XM_007864614.1"/>
</dbReference>
<dbReference type="KEGG" id="gtr:GLOTRDRAFT_23022"/>
<feature type="non-terminal residue" evidence="2">
    <location>
        <position position="1"/>
    </location>
</feature>
<protein>
    <recommendedName>
        <fullName evidence="1">Retrotransposon gag domain-containing protein</fullName>
    </recommendedName>
</protein>
<organism evidence="2 3">
    <name type="scientific">Gloeophyllum trabeum (strain ATCC 11539 / FP-39264 / Madison 617)</name>
    <name type="common">Brown rot fungus</name>
    <dbReference type="NCBI Taxonomy" id="670483"/>
    <lineage>
        <taxon>Eukaryota</taxon>
        <taxon>Fungi</taxon>
        <taxon>Dikarya</taxon>
        <taxon>Basidiomycota</taxon>
        <taxon>Agaricomycotina</taxon>
        <taxon>Agaricomycetes</taxon>
        <taxon>Gloeophyllales</taxon>
        <taxon>Gloeophyllaceae</taxon>
        <taxon>Gloeophyllum</taxon>
    </lineage>
</organism>
<dbReference type="OMA" id="NTRMINI"/>
<reference evidence="2 3" key="1">
    <citation type="journal article" date="2012" name="Science">
        <title>The Paleozoic origin of enzymatic lignin decomposition reconstructed from 31 fungal genomes.</title>
        <authorList>
            <person name="Floudas D."/>
            <person name="Binder M."/>
            <person name="Riley R."/>
            <person name="Barry K."/>
            <person name="Blanchette R.A."/>
            <person name="Henrissat B."/>
            <person name="Martinez A.T."/>
            <person name="Otillar R."/>
            <person name="Spatafora J.W."/>
            <person name="Yadav J.S."/>
            <person name="Aerts A."/>
            <person name="Benoit I."/>
            <person name="Boyd A."/>
            <person name="Carlson A."/>
            <person name="Copeland A."/>
            <person name="Coutinho P.M."/>
            <person name="de Vries R.P."/>
            <person name="Ferreira P."/>
            <person name="Findley K."/>
            <person name="Foster B."/>
            <person name="Gaskell J."/>
            <person name="Glotzer D."/>
            <person name="Gorecki P."/>
            <person name="Heitman J."/>
            <person name="Hesse C."/>
            <person name="Hori C."/>
            <person name="Igarashi K."/>
            <person name="Jurgens J.A."/>
            <person name="Kallen N."/>
            <person name="Kersten P."/>
            <person name="Kohler A."/>
            <person name="Kuees U."/>
            <person name="Kumar T.K.A."/>
            <person name="Kuo A."/>
            <person name="LaButti K."/>
            <person name="Larrondo L.F."/>
            <person name="Lindquist E."/>
            <person name="Ling A."/>
            <person name="Lombard V."/>
            <person name="Lucas S."/>
            <person name="Lundell T."/>
            <person name="Martin R."/>
            <person name="McLaughlin D.J."/>
            <person name="Morgenstern I."/>
            <person name="Morin E."/>
            <person name="Murat C."/>
            <person name="Nagy L.G."/>
            <person name="Nolan M."/>
            <person name="Ohm R.A."/>
            <person name="Patyshakuliyeva A."/>
            <person name="Rokas A."/>
            <person name="Ruiz-Duenas F.J."/>
            <person name="Sabat G."/>
            <person name="Salamov A."/>
            <person name="Samejima M."/>
            <person name="Schmutz J."/>
            <person name="Slot J.C."/>
            <person name="St John F."/>
            <person name="Stenlid J."/>
            <person name="Sun H."/>
            <person name="Sun S."/>
            <person name="Syed K."/>
            <person name="Tsang A."/>
            <person name="Wiebenga A."/>
            <person name="Young D."/>
            <person name="Pisabarro A."/>
            <person name="Eastwood D.C."/>
            <person name="Martin F."/>
            <person name="Cullen D."/>
            <person name="Grigoriev I.V."/>
            <person name="Hibbett D.S."/>
        </authorList>
    </citation>
    <scope>NUCLEOTIDE SEQUENCE [LARGE SCALE GENOMIC DNA]</scope>
    <source>
        <strain evidence="2 3">ATCC 11539</strain>
    </source>
</reference>
<dbReference type="AlphaFoldDB" id="S7QEK0"/>
<evidence type="ECO:0000313" key="2">
    <source>
        <dbReference type="EMBL" id="EPQ57733.1"/>
    </source>
</evidence>
<accession>S7QEK0</accession>
<keyword evidence="3" id="KW-1185">Reference proteome</keyword>
<dbReference type="Pfam" id="PF03732">
    <property type="entry name" value="Retrotrans_gag"/>
    <property type="match status" value="1"/>
</dbReference>
<dbReference type="GeneID" id="19305084"/>
<feature type="domain" description="Retrotransposon gag" evidence="1">
    <location>
        <begin position="94"/>
        <end position="184"/>
    </location>
</feature>
<evidence type="ECO:0000313" key="3">
    <source>
        <dbReference type="Proteomes" id="UP000030669"/>
    </source>
</evidence>
<proteinExistence type="predicted"/>
<dbReference type="OrthoDB" id="2691415at2759"/>
<evidence type="ECO:0000259" key="1">
    <source>
        <dbReference type="Pfam" id="PF03732"/>
    </source>
</evidence>
<dbReference type="InterPro" id="IPR005162">
    <property type="entry name" value="Retrotrans_gag_dom"/>
</dbReference>
<name>S7QEK0_GLOTA</name>
<feature type="non-terminal residue" evidence="2">
    <location>
        <position position="206"/>
    </location>
</feature>